<dbReference type="Gene3D" id="3.30.379.10">
    <property type="entry name" value="Chitobiase/beta-hexosaminidase domain 2-like"/>
    <property type="match status" value="1"/>
</dbReference>
<evidence type="ECO:0000256" key="1">
    <source>
        <dbReference type="ARBA" id="ARBA00001231"/>
    </source>
</evidence>
<reference evidence="10" key="2">
    <citation type="submission" date="2022-10" db="EMBL/GenBank/DDBJ databases">
        <title>Human gut microbiome strain richness.</title>
        <authorList>
            <person name="Chen-Liaw A."/>
        </authorList>
    </citation>
    <scope>NUCLEOTIDE SEQUENCE</scope>
    <source>
        <strain evidence="10">BSD2780120875st1_E1_BSD2780120875_150330</strain>
    </source>
</reference>
<dbReference type="Pfam" id="PF02838">
    <property type="entry name" value="Glyco_hydro_20b"/>
    <property type="match status" value="1"/>
</dbReference>
<gene>
    <name evidence="9" type="ORF">F3F25_17125</name>
    <name evidence="10" type="ORF">PO382_25600</name>
</gene>
<comment type="caution">
    <text evidence="9">The sequence shown here is derived from an EMBL/GenBank/DDBJ whole genome shotgun (WGS) entry which is preliminary data.</text>
</comment>
<dbReference type="PRINTS" id="PR00738">
    <property type="entry name" value="GLHYDRLASE20"/>
</dbReference>
<dbReference type="Proteomes" id="UP001219389">
    <property type="component" value="Unassembled WGS sequence"/>
</dbReference>
<dbReference type="PANTHER" id="PTHR22600:SF57">
    <property type="entry name" value="BETA-N-ACETYLHEXOSAMINIDASE"/>
    <property type="match status" value="1"/>
</dbReference>
<dbReference type="RefSeq" id="WP_004308805.1">
    <property type="nucleotide sequence ID" value="NZ_CAXTIO010000027.1"/>
</dbReference>
<evidence type="ECO:0000313" key="10">
    <source>
        <dbReference type="EMBL" id="MDC2745573.1"/>
    </source>
</evidence>
<dbReference type="SUPFAM" id="SSF51445">
    <property type="entry name" value="(Trans)glycosidases"/>
    <property type="match status" value="1"/>
</dbReference>
<dbReference type="EMBL" id="VWLB01000029">
    <property type="protein sequence ID" value="KAA3926615.1"/>
    <property type="molecule type" value="Genomic_DNA"/>
</dbReference>
<dbReference type="InterPro" id="IPR000421">
    <property type="entry name" value="FA58C"/>
</dbReference>
<dbReference type="Proteomes" id="UP000365824">
    <property type="component" value="Unassembled WGS sequence"/>
</dbReference>
<dbReference type="GO" id="GO:0005975">
    <property type="term" value="P:carbohydrate metabolic process"/>
    <property type="evidence" value="ECO:0007669"/>
    <property type="project" value="InterPro"/>
</dbReference>
<dbReference type="STRING" id="28116.Bovatus_00312"/>
<feature type="chain" id="PRO_5042682071" description="beta-N-acetylhexosaminidase" evidence="7">
    <location>
        <begin position="23"/>
        <end position="774"/>
    </location>
</feature>
<dbReference type="Gene3D" id="3.20.20.80">
    <property type="entry name" value="Glycosidases"/>
    <property type="match status" value="1"/>
</dbReference>
<keyword evidence="4" id="KW-0378">Hydrolase</keyword>
<dbReference type="Gene3D" id="2.60.120.260">
    <property type="entry name" value="Galactose-binding domain-like"/>
    <property type="match status" value="1"/>
</dbReference>
<keyword evidence="7" id="KW-0732">Signal</keyword>
<name>A0A139L957_BACOV</name>
<evidence type="ECO:0000313" key="9">
    <source>
        <dbReference type="EMBL" id="KAA3926615.1"/>
    </source>
</evidence>
<dbReference type="InterPro" id="IPR015882">
    <property type="entry name" value="HEX_bac_N"/>
</dbReference>
<comment type="catalytic activity">
    <reaction evidence="1">
        <text>Hydrolysis of terminal non-reducing N-acetyl-D-hexosamine residues in N-acetyl-beta-D-hexosaminides.</text>
        <dbReference type="EC" id="3.2.1.52"/>
    </reaction>
</comment>
<evidence type="ECO:0000256" key="6">
    <source>
        <dbReference type="PIRSR" id="PIRSR625705-1"/>
    </source>
</evidence>
<evidence type="ECO:0000259" key="8">
    <source>
        <dbReference type="PROSITE" id="PS50022"/>
    </source>
</evidence>
<dbReference type="InterPro" id="IPR025705">
    <property type="entry name" value="Beta_hexosaminidase_sua/sub"/>
</dbReference>
<dbReference type="PROSITE" id="PS50022">
    <property type="entry name" value="FA58C_3"/>
    <property type="match status" value="1"/>
</dbReference>
<evidence type="ECO:0000313" key="11">
    <source>
        <dbReference type="Proteomes" id="UP000365824"/>
    </source>
</evidence>
<dbReference type="PANTHER" id="PTHR22600">
    <property type="entry name" value="BETA-HEXOSAMINIDASE"/>
    <property type="match status" value="1"/>
</dbReference>
<dbReference type="EMBL" id="JAQNZF010000064">
    <property type="protein sequence ID" value="MDC2745573.1"/>
    <property type="molecule type" value="Genomic_DNA"/>
</dbReference>
<sequence length="774" mass="86527">MKQLFKLTGCLALAGLFASCQSAQQEANYQIIPMPQEIVTAQGSPFILKSSLKILYPGGNEKMQRNAKFLADYLKTATGKDFAIEAGTEGKNAIVLALGTENENPESYQMKVTGDGITITGPTEAGVFYGIQSLRKSLPVAVGADIAMPAVEINDAPRFGYRGAHFDTSRHFFTVDEIKTYIDMQALHNMNRLHWHITDDQGWRLEIKKYPKLTEIGANRTETVIGRNSGEYDGKPYGGFYTQEQAKEIVDYAAERYITVVPEIDLPGHMQAALAAYPELGCTGGPYEVWRQWGISEDVLCAGNDQVLKFLEDVYGELIEIFPSQYIHVGGDECPKVRWEKCPKCQARIKALGLKSDQSHSKEERLQSFVINHIEKFLNDHGRQIIGWDEILEGGLAPNATVMSWRGEKGGIEAAKQKHDVIMTPNTYLYFDYYQAKDIENEPFGIGGYLPMERVYSYEPMPASLTPEEQKYIKGVQANLWTEYIATFPHAQYMVLPRWAALCEIQWSSPEKKNYADFLSRLPQLIKWYDAEGYNYAKHVFDVQAEFDPNPAEGTMDVTLSTIDGAPVYYTLDGTEPTAASSVYEGVLKIKENVTLSAKAIRPNGESKIVTEKIDFSKSSMKPIVANQPINEQYLFKGASTLIDGLKGNSSYKSGRWIAFNGNDMDMTIDLQQPTEISSVAISTNVAKGDWVFDARNLSVETSDDGKTFKKIASEEYPEMKETDKDGIVEHKLTFAPVTTQYVRVIASPEKSLPAWHGGKGKKAFLFVDEIKID</sequence>
<reference evidence="9 11" key="1">
    <citation type="journal article" date="2019" name="Nat. Med.">
        <title>A library of human gut bacterial isolates paired with longitudinal multiomics data enables mechanistic microbiome research.</title>
        <authorList>
            <person name="Poyet M."/>
            <person name="Groussin M."/>
            <person name="Gibbons S.M."/>
            <person name="Avila-Pacheco J."/>
            <person name="Jiang X."/>
            <person name="Kearney S.M."/>
            <person name="Perrotta A.R."/>
            <person name="Berdy B."/>
            <person name="Zhao S."/>
            <person name="Lieberman T.D."/>
            <person name="Swanson P.K."/>
            <person name="Smith M."/>
            <person name="Roesemann S."/>
            <person name="Alexander J.E."/>
            <person name="Rich S.A."/>
            <person name="Livny J."/>
            <person name="Vlamakis H."/>
            <person name="Clish C."/>
            <person name="Bullock K."/>
            <person name="Deik A."/>
            <person name="Scott J."/>
            <person name="Pierce K.A."/>
            <person name="Xavier R.J."/>
            <person name="Alm E.J."/>
        </authorList>
    </citation>
    <scope>NUCLEOTIDE SEQUENCE [LARGE SCALE GENOMIC DNA]</scope>
    <source>
        <strain evidence="9 11">BIOML-A160</strain>
    </source>
</reference>
<dbReference type="InterPro" id="IPR008979">
    <property type="entry name" value="Galactose-bd-like_sf"/>
</dbReference>
<dbReference type="GO" id="GO:0030203">
    <property type="term" value="P:glycosaminoglycan metabolic process"/>
    <property type="evidence" value="ECO:0007669"/>
    <property type="project" value="TreeGrafter"/>
</dbReference>
<dbReference type="InterPro" id="IPR059177">
    <property type="entry name" value="GH29D-like_dom"/>
</dbReference>
<dbReference type="EC" id="3.2.1.52" evidence="3"/>
<accession>A0A139L957</accession>
<evidence type="ECO:0000256" key="3">
    <source>
        <dbReference type="ARBA" id="ARBA00012663"/>
    </source>
</evidence>
<organism evidence="9 11">
    <name type="scientific">Bacteroides ovatus</name>
    <dbReference type="NCBI Taxonomy" id="28116"/>
    <lineage>
        <taxon>Bacteria</taxon>
        <taxon>Pseudomonadati</taxon>
        <taxon>Bacteroidota</taxon>
        <taxon>Bacteroidia</taxon>
        <taxon>Bacteroidales</taxon>
        <taxon>Bacteroidaceae</taxon>
        <taxon>Bacteroides</taxon>
    </lineage>
</organism>
<evidence type="ECO:0000256" key="4">
    <source>
        <dbReference type="ARBA" id="ARBA00022801"/>
    </source>
</evidence>
<dbReference type="InterPro" id="IPR017853">
    <property type="entry name" value="GH"/>
</dbReference>
<dbReference type="InterPro" id="IPR029018">
    <property type="entry name" value="Hex-like_dom2"/>
</dbReference>
<dbReference type="GO" id="GO:0016020">
    <property type="term" value="C:membrane"/>
    <property type="evidence" value="ECO:0007669"/>
    <property type="project" value="TreeGrafter"/>
</dbReference>
<dbReference type="Pfam" id="PF00728">
    <property type="entry name" value="Glyco_hydro_20"/>
    <property type="match status" value="1"/>
</dbReference>
<dbReference type="Pfam" id="PF00754">
    <property type="entry name" value="F5_F8_type_C"/>
    <property type="match status" value="1"/>
</dbReference>
<evidence type="ECO:0000256" key="2">
    <source>
        <dbReference type="ARBA" id="ARBA00006285"/>
    </source>
</evidence>
<comment type="similarity">
    <text evidence="2">Belongs to the glycosyl hydrolase 20 family.</text>
</comment>
<feature type="active site" description="Proton donor" evidence="6">
    <location>
        <position position="333"/>
    </location>
</feature>
<dbReference type="CDD" id="cd06563">
    <property type="entry name" value="GH20_chitobiase-like"/>
    <property type="match status" value="1"/>
</dbReference>
<proteinExistence type="inferred from homology"/>
<evidence type="ECO:0000256" key="7">
    <source>
        <dbReference type="SAM" id="SignalP"/>
    </source>
</evidence>
<dbReference type="SUPFAM" id="SSF49785">
    <property type="entry name" value="Galactose-binding domain-like"/>
    <property type="match status" value="1"/>
</dbReference>
<dbReference type="InterPro" id="IPR015883">
    <property type="entry name" value="Glyco_hydro_20_cat"/>
</dbReference>
<keyword evidence="5" id="KW-0326">Glycosidase</keyword>
<dbReference type="SUPFAM" id="SSF55545">
    <property type="entry name" value="beta-N-acetylhexosaminidase-like domain"/>
    <property type="match status" value="1"/>
</dbReference>
<protein>
    <recommendedName>
        <fullName evidence="3">beta-N-acetylhexosaminidase</fullName>
        <ecNumber evidence="3">3.2.1.52</ecNumber>
    </recommendedName>
</protein>
<feature type="domain" description="F5/8 type C" evidence="8">
    <location>
        <begin position="609"/>
        <end position="769"/>
    </location>
</feature>
<dbReference type="AlphaFoldDB" id="A0A139L957"/>
<dbReference type="PROSITE" id="PS51257">
    <property type="entry name" value="PROKAR_LIPOPROTEIN"/>
    <property type="match status" value="1"/>
</dbReference>
<evidence type="ECO:0000256" key="5">
    <source>
        <dbReference type="ARBA" id="ARBA00023295"/>
    </source>
</evidence>
<feature type="signal peptide" evidence="7">
    <location>
        <begin position="1"/>
        <end position="22"/>
    </location>
</feature>
<dbReference type="Pfam" id="PF13290">
    <property type="entry name" value="CHB_HEX_C_1"/>
    <property type="match status" value="1"/>
</dbReference>
<dbReference type="GO" id="GO:0004563">
    <property type="term" value="F:beta-N-acetylhexosaminidase activity"/>
    <property type="evidence" value="ECO:0007669"/>
    <property type="project" value="UniProtKB-EC"/>
</dbReference>